<evidence type="ECO:0000256" key="7">
    <source>
        <dbReference type="ARBA" id="ARBA00022927"/>
    </source>
</evidence>
<dbReference type="AlphaFoldDB" id="A0A8J6P9G3"/>
<dbReference type="EMBL" id="JACNFK010000010">
    <property type="protein sequence ID" value="MBC8518886.1"/>
    <property type="molecule type" value="Genomic_DNA"/>
</dbReference>
<feature type="transmembrane region" description="Helical" evidence="11">
    <location>
        <begin position="20"/>
        <end position="39"/>
    </location>
</feature>
<evidence type="ECO:0000256" key="5">
    <source>
        <dbReference type="ARBA" id="ARBA00022475"/>
    </source>
</evidence>
<dbReference type="GO" id="GO:0015031">
    <property type="term" value="P:protein transport"/>
    <property type="evidence" value="ECO:0007669"/>
    <property type="project" value="UniProtKB-KW"/>
</dbReference>
<evidence type="ECO:0000256" key="11">
    <source>
        <dbReference type="SAM" id="Phobius"/>
    </source>
</evidence>
<organism evidence="12 13">
    <name type="scientific">Candidatus Thiopontia autotrophica</name>
    <dbReference type="NCBI Taxonomy" id="2841688"/>
    <lineage>
        <taxon>Bacteria</taxon>
        <taxon>Pseudomonadati</taxon>
        <taxon>Pseudomonadota</taxon>
        <taxon>Gammaproteobacteria</taxon>
        <taxon>Candidatus Thiopontia</taxon>
    </lineage>
</organism>
<evidence type="ECO:0000256" key="9">
    <source>
        <dbReference type="ARBA" id="ARBA00023010"/>
    </source>
</evidence>
<dbReference type="SMART" id="SM01323">
    <property type="entry name" value="YajC"/>
    <property type="match status" value="1"/>
</dbReference>
<dbReference type="PANTHER" id="PTHR33909">
    <property type="entry name" value="SEC TRANSLOCON ACCESSORY COMPLEX SUBUNIT YAJC"/>
    <property type="match status" value="1"/>
</dbReference>
<proteinExistence type="inferred from homology"/>
<evidence type="ECO:0000256" key="1">
    <source>
        <dbReference type="ARBA" id="ARBA00004162"/>
    </source>
</evidence>
<keyword evidence="4" id="KW-0813">Transport</keyword>
<keyword evidence="5" id="KW-1003">Cell membrane</keyword>
<keyword evidence="9" id="KW-0811">Translocation</keyword>
<protein>
    <recommendedName>
        <fullName evidence="3">Sec translocon accessory complex subunit YajC</fullName>
    </recommendedName>
</protein>
<evidence type="ECO:0000256" key="4">
    <source>
        <dbReference type="ARBA" id="ARBA00022448"/>
    </source>
</evidence>
<comment type="subcellular location">
    <subcellularLocation>
        <location evidence="1">Cell membrane</location>
        <topology evidence="1">Single-pass membrane protein</topology>
    </subcellularLocation>
</comment>
<dbReference type="Proteomes" id="UP000654401">
    <property type="component" value="Unassembled WGS sequence"/>
</dbReference>
<evidence type="ECO:0000256" key="6">
    <source>
        <dbReference type="ARBA" id="ARBA00022692"/>
    </source>
</evidence>
<evidence type="ECO:0000256" key="3">
    <source>
        <dbReference type="ARBA" id="ARBA00014962"/>
    </source>
</evidence>
<dbReference type="PRINTS" id="PR01853">
    <property type="entry name" value="YAJCTRNLCASE"/>
</dbReference>
<sequence>MSFLISDAVAAGAAAEQAPAWTGILPMVILFVIFYFLLIRPQQKKAKEHRNMVNELSKGDEAVTTGGILGKIRRVGENFVDLEVADGVTLTIQKPQISQLMPKGTLKSNK</sequence>
<dbReference type="GO" id="GO:0005886">
    <property type="term" value="C:plasma membrane"/>
    <property type="evidence" value="ECO:0007669"/>
    <property type="project" value="UniProtKB-SubCell"/>
</dbReference>
<gene>
    <name evidence="12" type="primary">yajC</name>
    <name evidence="12" type="ORF">H8D24_00570</name>
</gene>
<evidence type="ECO:0000256" key="2">
    <source>
        <dbReference type="ARBA" id="ARBA00006742"/>
    </source>
</evidence>
<evidence type="ECO:0000313" key="13">
    <source>
        <dbReference type="Proteomes" id="UP000654401"/>
    </source>
</evidence>
<name>A0A8J6P9G3_9GAMM</name>
<keyword evidence="8 11" id="KW-1133">Transmembrane helix</keyword>
<comment type="similarity">
    <text evidence="2">Belongs to the YajC family.</text>
</comment>
<dbReference type="PANTHER" id="PTHR33909:SF1">
    <property type="entry name" value="SEC TRANSLOCON ACCESSORY COMPLEX SUBUNIT YAJC"/>
    <property type="match status" value="1"/>
</dbReference>
<accession>A0A8J6P9G3</accession>
<keyword evidence="6 11" id="KW-0812">Transmembrane</keyword>
<reference evidence="12 13" key="1">
    <citation type="submission" date="2020-08" db="EMBL/GenBank/DDBJ databases">
        <title>Bridging the membrane lipid divide: bacteria of the FCB group superphylum have the potential to synthesize archaeal ether lipids.</title>
        <authorList>
            <person name="Villanueva L."/>
            <person name="Von Meijenfeldt F.A.B."/>
            <person name="Westbye A.B."/>
            <person name="Yadav S."/>
            <person name="Hopmans E.C."/>
            <person name="Dutilh B.E."/>
            <person name="Sinninghe Damste J.S."/>
        </authorList>
    </citation>
    <scope>NUCLEOTIDE SEQUENCE [LARGE SCALE GENOMIC DNA]</scope>
    <source>
        <strain evidence="12">NIOZ-UU100</strain>
    </source>
</reference>
<keyword evidence="10 11" id="KW-0472">Membrane</keyword>
<dbReference type="Pfam" id="PF02699">
    <property type="entry name" value="YajC"/>
    <property type="match status" value="1"/>
</dbReference>
<comment type="caution">
    <text evidence="12">The sequence shown here is derived from an EMBL/GenBank/DDBJ whole genome shotgun (WGS) entry which is preliminary data.</text>
</comment>
<evidence type="ECO:0000256" key="8">
    <source>
        <dbReference type="ARBA" id="ARBA00022989"/>
    </source>
</evidence>
<dbReference type="InterPro" id="IPR003849">
    <property type="entry name" value="Preprotein_translocase_YajC"/>
</dbReference>
<keyword evidence="7" id="KW-0653">Protein transport</keyword>
<evidence type="ECO:0000256" key="10">
    <source>
        <dbReference type="ARBA" id="ARBA00023136"/>
    </source>
</evidence>
<evidence type="ECO:0000313" key="12">
    <source>
        <dbReference type="EMBL" id="MBC8518886.1"/>
    </source>
</evidence>
<dbReference type="NCBIfam" id="TIGR00739">
    <property type="entry name" value="yajC"/>
    <property type="match status" value="1"/>
</dbReference>